<evidence type="ECO:0000313" key="11">
    <source>
        <dbReference type="EMBL" id="OKL50592.1"/>
    </source>
</evidence>
<keyword evidence="8" id="KW-0963">Cytoplasm</keyword>
<comment type="caution">
    <text evidence="11">The sequence shown here is derived from an EMBL/GenBank/DDBJ whole genome shotgun (WGS) entry which is preliminary data.</text>
</comment>
<dbReference type="SMART" id="SM00729">
    <property type="entry name" value="Elp3"/>
    <property type="match status" value="1"/>
</dbReference>
<dbReference type="SUPFAM" id="SSF102114">
    <property type="entry name" value="Radical SAM enzymes"/>
    <property type="match status" value="1"/>
</dbReference>
<comment type="catalytic activity">
    <reaction evidence="7 8">
        <text>[[Fe-S] cluster scaffold protein carrying a second [4Fe-4S](2+) cluster] + N(6)-octanoyl-L-lysyl-[protein] + 2 oxidized [2Fe-2S]-[ferredoxin] + 2 S-adenosyl-L-methionine + 4 H(+) = [[Fe-S] cluster scaffold protein] + N(6)-[(R)-dihydrolipoyl]-L-lysyl-[protein] + 4 Fe(3+) + 2 hydrogen sulfide + 2 5'-deoxyadenosine + 2 L-methionine + 2 reduced [2Fe-2S]-[ferredoxin]</text>
        <dbReference type="Rhea" id="RHEA:16585"/>
        <dbReference type="Rhea" id="RHEA-COMP:9928"/>
        <dbReference type="Rhea" id="RHEA-COMP:10000"/>
        <dbReference type="Rhea" id="RHEA-COMP:10001"/>
        <dbReference type="Rhea" id="RHEA-COMP:10475"/>
        <dbReference type="Rhea" id="RHEA-COMP:14568"/>
        <dbReference type="Rhea" id="RHEA-COMP:14569"/>
        <dbReference type="ChEBI" id="CHEBI:15378"/>
        <dbReference type="ChEBI" id="CHEBI:17319"/>
        <dbReference type="ChEBI" id="CHEBI:29034"/>
        <dbReference type="ChEBI" id="CHEBI:29919"/>
        <dbReference type="ChEBI" id="CHEBI:33722"/>
        <dbReference type="ChEBI" id="CHEBI:33737"/>
        <dbReference type="ChEBI" id="CHEBI:33738"/>
        <dbReference type="ChEBI" id="CHEBI:57844"/>
        <dbReference type="ChEBI" id="CHEBI:59789"/>
        <dbReference type="ChEBI" id="CHEBI:78809"/>
        <dbReference type="ChEBI" id="CHEBI:83100"/>
        <dbReference type="EC" id="2.8.1.8"/>
    </reaction>
</comment>
<evidence type="ECO:0000256" key="6">
    <source>
        <dbReference type="ARBA" id="ARBA00023014"/>
    </source>
</evidence>
<dbReference type="PROSITE" id="PS51918">
    <property type="entry name" value="RADICAL_SAM"/>
    <property type="match status" value="1"/>
</dbReference>
<dbReference type="InterPro" id="IPR013785">
    <property type="entry name" value="Aldolase_TIM"/>
</dbReference>
<evidence type="ECO:0000256" key="1">
    <source>
        <dbReference type="ARBA" id="ARBA00022485"/>
    </source>
</evidence>
<reference evidence="12" key="1">
    <citation type="submission" date="2016-11" db="EMBL/GenBank/DDBJ databases">
        <title>Actinomyces gypaetusis sp. nov. isolated from Gypaetus barbatus in Qinghai Tibet Plateau China.</title>
        <authorList>
            <person name="Meng X."/>
        </authorList>
    </citation>
    <scope>NUCLEOTIDE SEQUENCE [LARGE SCALE GENOMIC DNA]</scope>
    <source>
        <strain evidence="12">DSM 15383</strain>
    </source>
</reference>
<keyword evidence="1 8" id="KW-0004">4Fe-4S</keyword>
<accession>A0A1Q5PT26</accession>
<feature type="binding site" evidence="8">
    <location>
        <position position="59"/>
    </location>
    <ligand>
        <name>[4Fe-4S] cluster</name>
        <dbReference type="ChEBI" id="CHEBI:49883"/>
        <label>1</label>
    </ligand>
</feature>
<evidence type="ECO:0000256" key="5">
    <source>
        <dbReference type="ARBA" id="ARBA00023004"/>
    </source>
</evidence>
<keyword evidence="6 8" id="KW-0411">Iron-sulfur</keyword>
<dbReference type="NCBIfam" id="NF004019">
    <property type="entry name" value="PRK05481.1"/>
    <property type="match status" value="1"/>
</dbReference>
<feature type="binding site" evidence="8">
    <location>
        <position position="92"/>
    </location>
    <ligand>
        <name>[4Fe-4S] cluster</name>
        <dbReference type="ChEBI" id="CHEBI:49883"/>
        <label>2</label>
        <note>4Fe-4S-S-AdoMet</note>
    </ligand>
</feature>
<evidence type="ECO:0000256" key="3">
    <source>
        <dbReference type="ARBA" id="ARBA00022691"/>
    </source>
</evidence>
<dbReference type="HAMAP" id="MF_00206">
    <property type="entry name" value="Lipoyl_synth"/>
    <property type="match status" value="1"/>
</dbReference>
<dbReference type="PANTHER" id="PTHR10949:SF0">
    <property type="entry name" value="LIPOYL SYNTHASE, MITOCHONDRIAL"/>
    <property type="match status" value="1"/>
</dbReference>
<dbReference type="InterPro" id="IPR007197">
    <property type="entry name" value="rSAM"/>
</dbReference>
<comment type="similarity">
    <text evidence="8">Belongs to the radical SAM superfamily. Lipoyl synthase family.</text>
</comment>
<keyword evidence="12" id="KW-1185">Reference proteome</keyword>
<feature type="binding site" evidence="8">
    <location>
        <position position="296"/>
    </location>
    <ligand>
        <name>[4Fe-4S] cluster</name>
        <dbReference type="ChEBI" id="CHEBI:49883"/>
        <label>1</label>
    </ligand>
</feature>
<keyword evidence="3 8" id="KW-0949">S-adenosyl-L-methionine</keyword>
<dbReference type="CDD" id="cd01335">
    <property type="entry name" value="Radical_SAM"/>
    <property type="match status" value="1"/>
</dbReference>
<dbReference type="UniPathway" id="UPA00538">
    <property type="reaction ID" value="UER00593"/>
</dbReference>
<dbReference type="InterPro" id="IPR006638">
    <property type="entry name" value="Elp3/MiaA/NifB-like_rSAM"/>
</dbReference>
<keyword evidence="2 8" id="KW-0808">Transferase</keyword>
<feature type="binding site" evidence="8">
    <location>
        <position position="85"/>
    </location>
    <ligand>
        <name>[4Fe-4S] cluster</name>
        <dbReference type="ChEBI" id="CHEBI:49883"/>
        <label>2</label>
        <note>4Fe-4S-S-AdoMet</note>
    </ligand>
</feature>
<keyword evidence="4 8" id="KW-0479">Metal-binding</keyword>
<dbReference type="EMBL" id="MPDM01000001">
    <property type="protein sequence ID" value="OKL50592.1"/>
    <property type="molecule type" value="Genomic_DNA"/>
</dbReference>
<dbReference type="GO" id="GO:0009249">
    <property type="term" value="P:protein lipoylation"/>
    <property type="evidence" value="ECO:0007669"/>
    <property type="project" value="UniProtKB-UniRule"/>
</dbReference>
<dbReference type="GO" id="GO:0005737">
    <property type="term" value="C:cytoplasm"/>
    <property type="evidence" value="ECO:0007669"/>
    <property type="project" value="UniProtKB-SubCell"/>
</dbReference>
<dbReference type="GO" id="GO:0016992">
    <property type="term" value="F:lipoate synthase activity"/>
    <property type="evidence" value="ECO:0007669"/>
    <property type="project" value="UniProtKB-UniRule"/>
</dbReference>
<dbReference type="GO" id="GO:0051539">
    <property type="term" value="F:4 iron, 4 sulfur cluster binding"/>
    <property type="evidence" value="ECO:0007669"/>
    <property type="project" value="UniProtKB-UniRule"/>
</dbReference>
<evidence type="ECO:0000256" key="7">
    <source>
        <dbReference type="ARBA" id="ARBA00047326"/>
    </source>
</evidence>
<comment type="subcellular location">
    <subcellularLocation>
        <location evidence="8">Cytoplasm</location>
    </subcellularLocation>
</comment>
<comment type="cofactor">
    <cofactor evidence="8">
        <name>[4Fe-4S] cluster</name>
        <dbReference type="ChEBI" id="CHEBI:49883"/>
    </cofactor>
    <text evidence="8">Binds 2 [4Fe-4S] clusters per subunit. One cluster is coordinated with 3 cysteines and an exchangeable S-adenosyl-L-methionine.</text>
</comment>
<proteinExistence type="inferred from homology"/>
<feature type="binding site" evidence="8">
    <location>
        <position position="70"/>
    </location>
    <ligand>
        <name>[4Fe-4S] cluster</name>
        <dbReference type="ChEBI" id="CHEBI:49883"/>
        <label>1</label>
    </ligand>
</feature>
<evidence type="ECO:0000313" key="12">
    <source>
        <dbReference type="Proteomes" id="UP000186465"/>
    </source>
</evidence>
<protein>
    <recommendedName>
        <fullName evidence="8">Lipoyl synthase</fullName>
        <ecNumber evidence="8">2.8.1.8</ecNumber>
    </recommendedName>
    <alternativeName>
        <fullName evidence="8">Lip-syn</fullName>
        <shortName evidence="8">LS</shortName>
    </alternativeName>
    <alternativeName>
        <fullName evidence="8">Lipoate synthase</fullName>
    </alternativeName>
    <alternativeName>
        <fullName evidence="8">Lipoic acid synthase</fullName>
    </alternativeName>
    <alternativeName>
        <fullName evidence="8">Sulfur insertion protein LipA</fullName>
    </alternativeName>
</protein>
<feature type="binding site" evidence="8">
    <location>
        <position position="89"/>
    </location>
    <ligand>
        <name>[4Fe-4S] cluster</name>
        <dbReference type="ChEBI" id="CHEBI:49883"/>
        <label>2</label>
        <note>4Fe-4S-S-AdoMet</note>
    </ligand>
</feature>
<evidence type="ECO:0000256" key="8">
    <source>
        <dbReference type="HAMAP-Rule" id="MF_00206"/>
    </source>
</evidence>
<dbReference type="SFLD" id="SFLDS00029">
    <property type="entry name" value="Radical_SAM"/>
    <property type="match status" value="1"/>
</dbReference>
<feature type="region of interest" description="Disordered" evidence="9">
    <location>
        <begin position="324"/>
        <end position="352"/>
    </location>
</feature>
<evidence type="ECO:0000259" key="10">
    <source>
        <dbReference type="PROSITE" id="PS51918"/>
    </source>
</evidence>
<feature type="compositionally biased region" description="Polar residues" evidence="9">
    <location>
        <begin position="326"/>
        <end position="335"/>
    </location>
</feature>
<dbReference type="AlphaFoldDB" id="A0A1Q5PT26"/>
<comment type="pathway">
    <text evidence="8">Protein modification; protein lipoylation via endogenous pathway; protein N(6)-(lipoyl)lysine from octanoyl-[acyl-carrier-protein]: step 2/2.</text>
</comment>
<comment type="function">
    <text evidence="8">Catalyzes the radical-mediated insertion of two sulfur atoms into the C-6 and C-8 positions of the octanoyl moiety bound to the lipoyl domains of lipoate-dependent enzymes, thereby converting the octanoylated domains into lipoylated derivatives.</text>
</comment>
<dbReference type="EC" id="2.8.1.8" evidence="8"/>
<feature type="domain" description="Radical SAM core" evidence="10">
    <location>
        <begin position="71"/>
        <end position="285"/>
    </location>
</feature>
<feature type="binding site" evidence="8">
    <location>
        <position position="64"/>
    </location>
    <ligand>
        <name>[4Fe-4S] cluster</name>
        <dbReference type="ChEBI" id="CHEBI:49883"/>
        <label>1</label>
    </ligand>
</feature>
<dbReference type="Gene3D" id="3.20.20.70">
    <property type="entry name" value="Aldolase class I"/>
    <property type="match status" value="1"/>
</dbReference>
<dbReference type="GO" id="GO:0046872">
    <property type="term" value="F:metal ion binding"/>
    <property type="evidence" value="ECO:0007669"/>
    <property type="project" value="UniProtKB-KW"/>
</dbReference>
<organism evidence="11 12">
    <name type="scientific">Boudabousia marimammalium</name>
    <dbReference type="NCBI Taxonomy" id="156892"/>
    <lineage>
        <taxon>Bacteria</taxon>
        <taxon>Bacillati</taxon>
        <taxon>Actinomycetota</taxon>
        <taxon>Actinomycetes</taxon>
        <taxon>Actinomycetales</taxon>
        <taxon>Actinomycetaceae</taxon>
        <taxon>Boudabousia</taxon>
    </lineage>
</organism>
<dbReference type="Pfam" id="PF04055">
    <property type="entry name" value="Radical_SAM"/>
    <property type="match status" value="1"/>
</dbReference>
<evidence type="ECO:0000256" key="9">
    <source>
        <dbReference type="SAM" id="MobiDB-lite"/>
    </source>
</evidence>
<dbReference type="NCBIfam" id="NF009544">
    <property type="entry name" value="PRK12928.1"/>
    <property type="match status" value="1"/>
</dbReference>
<keyword evidence="5 8" id="KW-0408">Iron</keyword>
<evidence type="ECO:0000256" key="2">
    <source>
        <dbReference type="ARBA" id="ARBA00022679"/>
    </source>
</evidence>
<sequence length="390" mass="42800">MSTVDKELKESRRMLRIEQKNSESPIERKPEWIRTTAKAGKEYTDMRSLSMGRGLHTVCAEAGCPNIYECWEDREATFLIGGAFCTRRCDFCDIATGKPQEYDKDEPNRVSDSVKELGLKYATITGVARDDLPDGAAWLFAETCRLIHEKAPGTGVELLVDDMKATPSALETVFASRPEVFGHNLETVPRIFKKIRPAFRYERSLDVLNAANEAGLITKSNLILGMGETRSEIEDAMFDLAESGTHLLTLTQYLRPSPRHHPIDRWVHPEEFIELSEIAKQMGFLGVMAGPMVRSSYRAGKLWGEAMRALGREIPENLKHLGAEGSTRQEASSLLEQLPHLRGGKSIPVAQDSRRRLSITPVGENAPAGGGCGSGSGGCASHATAAAVSA</sequence>
<evidence type="ECO:0000256" key="4">
    <source>
        <dbReference type="ARBA" id="ARBA00022723"/>
    </source>
</evidence>
<gene>
    <name evidence="8" type="primary">lipA</name>
    <name evidence="11" type="ORF">BM477_01120</name>
</gene>
<name>A0A1Q5PT26_9ACTO</name>
<dbReference type="STRING" id="156892.BM477_01120"/>
<dbReference type="Proteomes" id="UP000186465">
    <property type="component" value="Unassembled WGS sequence"/>
</dbReference>
<dbReference type="PANTHER" id="PTHR10949">
    <property type="entry name" value="LIPOYL SYNTHASE"/>
    <property type="match status" value="1"/>
</dbReference>
<dbReference type="InterPro" id="IPR058240">
    <property type="entry name" value="rSAM_sf"/>
</dbReference>
<dbReference type="InterPro" id="IPR003698">
    <property type="entry name" value="Lipoyl_synth"/>
</dbReference>